<evidence type="ECO:0000313" key="3">
    <source>
        <dbReference type="EMBL" id="HIX55108.1"/>
    </source>
</evidence>
<reference evidence="3" key="1">
    <citation type="journal article" date="2021" name="PeerJ">
        <title>Extensive microbial diversity within the chicken gut microbiome revealed by metagenomics and culture.</title>
        <authorList>
            <person name="Gilroy R."/>
            <person name="Ravi A."/>
            <person name="Getino M."/>
            <person name="Pursley I."/>
            <person name="Horton D.L."/>
            <person name="Alikhan N.F."/>
            <person name="Baker D."/>
            <person name="Gharbi K."/>
            <person name="Hall N."/>
            <person name="Watson M."/>
            <person name="Adriaenssens E.M."/>
            <person name="Foster-Nyarko E."/>
            <person name="Jarju S."/>
            <person name="Secka A."/>
            <person name="Antonio M."/>
            <person name="Oren A."/>
            <person name="Chaudhuri R.R."/>
            <person name="La Ragione R."/>
            <person name="Hildebrand F."/>
            <person name="Pallen M.J."/>
        </authorList>
    </citation>
    <scope>NUCLEOTIDE SEQUENCE</scope>
    <source>
        <strain evidence="3">1719</strain>
    </source>
</reference>
<keyword evidence="1" id="KW-1133">Transmembrane helix</keyword>
<dbReference type="Proteomes" id="UP000824156">
    <property type="component" value="Unassembled WGS sequence"/>
</dbReference>
<name>A0A9D1WAB2_9SPHI</name>
<sequence>MFISLIRNQLIQKIEPLGQLLPTNQMPQRFSVDEYISLINNTDMVGLFFCGSMAVLAIFIFLVFLKNKERIYLHYGSFLFFMFIYAGLYILNLLWPNCDPQTLRKIAARLVEPVTIVSFGCYTL</sequence>
<keyword evidence="1" id="KW-0472">Membrane</keyword>
<gene>
    <name evidence="3" type="ORF">H9853_08780</name>
</gene>
<proteinExistence type="predicted"/>
<dbReference type="InterPro" id="IPR011623">
    <property type="entry name" value="7TMR_DISM_rcpt_extracell_dom1"/>
</dbReference>
<comment type="caution">
    <text evidence="3">The sequence shown here is derived from an EMBL/GenBank/DDBJ whole genome shotgun (WGS) entry which is preliminary data.</text>
</comment>
<protein>
    <recommendedName>
        <fullName evidence="2">7TM-DISM receptor extracellular domain-containing protein</fullName>
    </recommendedName>
</protein>
<feature type="transmembrane region" description="Helical" evidence="1">
    <location>
        <begin position="72"/>
        <end position="95"/>
    </location>
</feature>
<dbReference type="AlphaFoldDB" id="A0A9D1WAB2"/>
<reference evidence="3" key="2">
    <citation type="submission" date="2021-04" db="EMBL/GenBank/DDBJ databases">
        <authorList>
            <person name="Gilroy R."/>
        </authorList>
    </citation>
    <scope>NUCLEOTIDE SEQUENCE</scope>
    <source>
        <strain evidence="3">1719</strain>
    </source>
</reference>
<keyword evidence="1" id="KW-0812">Transmembrane</keyword>
<dbReference type="EMBL" id="DXEZ01000241">
    <property type="protein sequence ID" value="HIX55108.1"/>
    <property type="molecule type" value="Genomic_DNA"/>
</dbReference>
<evidence type="ECO:0000256" key="1">
    <source>
        <dbReference type="SAM" id="Phobius"/>
    </source>
</evidence>
<feature type="non-terminal residue" evidence="3">
    <location>
        <position position="124"/>
    </location>
</feature>
<feature type="transmembrane region" description="Helical" evidence="1">
    <location>
        <begin position="44"/>
        <end position="65"/>
    </location>
</feature>
<evidence type="ECO:0000313" key="4">
    <source>
        <dbReference type="Proteomes" id="UP000824156"/>
    </source>
</evidence>
<accession>A0A9D1WAB2</accession>
<organism evidence="3 4">
    <name type="scientific">Candidatus Sphingobacterium stercoripullorum</name>
    <dbReference type="NCBI Taxonomy" id="2838759"/>
    <lineage>
        <taxon>Bacteria</taxon>
        <taxon>Pseudomonadati</taxon>
        <taxon>Bacteroidota</taxon>
        <taxon>Sphingobacteriia</taxon>
        <taxon>Sphingobacteriales</taxon>
        <taxon>Sphingobacteriaceae</taxon>
        <taxon>Sphingobacterium</taxon>
    </lineage>
</organism>
<dbReference type="Pfam" id="PF07695">
    <property type="entry name" value="7TMR-DISM_7TM"/>
    <property type="match status" value="1"/>
</dbReference>
<evidence type="ECO:0000259" key="2">
    <source>
        <dbReference type="Pfam" id="PF07695"/>
    </source>
</evidence>
<feature type="domain" description="7TM-DISM receptor extracellular" evidence="2">
    <location>
        <begin position="44"/>
        <end position="107"/>
    </location>
</feature>